<gene>
    <name evidence="3" type="ORF">GAB14E_2409</name>
</gene>
<evidence type="ECO:0000313" key="4">
    <source>
        <dbReference type="Proteomes" id="UP000029868"/>
    </source>
</evidence>
<organism evidence="3 4">
    <name type="scientific">Colwellia psychrerythraea</name>
    <name type="common">Vibrio psychroerythus</name>
    <dbReference type="NCBI Taxonomy" id="28229"/>
    <lineage>
        <taxon>Bacteria</taxon>
        <taxon>Pseudomonadati</taxon>
        <taxon>Pseudomonadota</taxon>
        <taxon>Gammaproteobacteria</taxon>
        <taxon>Alteromonadales</taxon>
        <taxon>Colwelliaceae</taxon>
        <taxon>Colwellia</taxon>
    </lineage>
</organism>
<keyword evidence="1" id="KW-0812">Transmembrane</keyword>
<name>A0A099KSV4_COLPS</name>
<proteinExistence type="predicted"/>
<dbReference type="RefSeq" id="WP_052093642.1">
    <property type="nucleotide sequence ID" value="NZ_JQEC01000021.1"/>
</dbReference>
<feature type="domain" description="DUF547" evidence="2">
    <location>
        <begin position="110"/>
        <end position="227"/>
    </location>
</feature>
<keyword evidence="1" id="KW-1133">Transmembrane helix</keyword>
<evidence type="ECO:0000313" key="3">
    <source>
        <dbReference type="EMBL" id="KGJ93854.1"/>
    </source>
</evidence>
<feature type="transmembrane region" description="Helical" evidence="1">
    <location>
        <begin position="12"/>
        <end position="29"/>
    </location>
</feature>
<evidence type="ECO:0000259" key="2">
    <source>
        <dbReference type="Pfam" id="PF04784"/>
    </source>
</evidence>
<protein>
    <recommendedName>
        <fullName evidence="2">DUF547 domain-containing protein</fullName>
    </recommendedName>
</protein>
<accession>A0A099KSV4</accession>
<reference evidence="3 4" key="1">
    <citation type="submission" date="2014-08" db="EMBL/GenBank/DDBJ databases">
        <title>Genomic and Phenotypic Diversity of Colwellia psychrerythraea strains from Disparate Marine Basins.</title>
        <authorList>
            <person name="Techtmann S.M."/>
            <person name="Stelling S.C."/>
            <person name="Utturkar S.M."/>
            <person name="Alshibli N."/>
            <person name="Harris A."/>
            <person name="Brown S.D."/>
            <person name="Hazen T.C."/>
        </authorList>
    </citation>
    <scope>NUCLEOTIDE SEQUENCE [LARGE SCALE GENOMIC DNA]</scope>
    <source>
        <strain evidence="3 4">GAB14E</strain>
    </source>
</reference>
<dbReference type="InterPro" id="IPR006869">
    <property type="entry name" value="DUF547"/>
</dbReference>
<dbReference type="AlphaFoldDB" id="A0A099KSV4"/>
<dbReference type="Pfam" id="PF04784">
    <property type="entry name" value="DUF547"/>
    <property type="match status" value="1"/>
</dbReference>
<dbReference type="EMBL" id="JQEC01000021">
    <property type="protein sequence ID" value="KGJ93854.1"/>
    <property type="molecule type" value="Genomic_DNA"/>
</dbReference>
<dbReference type="PANTHER" id="PTHR46361">
    <property type="entry name" value="ELECTRON CARRIER/ PROTEIN DISULFIDE OXIDOREDUCTASE"/>
    <property type="match status" value="1"/>
</dbReference>
<dbReference type="Proteomes" id="UP000029868">
    <property type="component" value="Unassembled WGS sequence"/>
</dbReference>
<keyword evidence="1" id="KW-0472">Membrane</keyword>
<comment type="caution">
    <text evidence="3">The sequence shown here is derived from an EMBL/GenBank/DDBJ whole genome shotgun (WGS) entry which is preliminary data.</text>
</comment>
<evidence type="ECO:0000256" key="1">
    <source>
        <dbReference type="SAM" id="Phobius"/>
    </source>
</evidence>
<sequence length="316" mass="35920">MLNKTAMGGGMFALLIISVIAVCIFYQLYQARSANVISFWQIEHVSQNKKIDHSYWQAVLSAYVTNEQQPNAKLAISAKRSTHFNYAAVTVEHKAVLKKYLQKMQQLDPRDYPKNEQLAYWVNLYNALTVQLVLTHYPVASIRTIASTDLGLLGEFIGPWDSVIATVAGIKLTLNQIEHGILRAIWQDPRIHYVLNCASKGCPDITRQAFASGQTNQQLDLAASRFINQDKAVRFSGDKLYLSKIYYWFEQDFGGNKTQVLSHLASHSKGELSHRLARFSGDIIYQYNWLLNQPIKKSKAILTKTHTQKVITNYAY</sequence>
<dbReference type="PATRIC" id="fig|28229.3.peg.2032"/>
<dbReference type="PANTHER" id="PTHR46361:SF3">
    <property type="entry name" value="ELECTRON CARRIER_ PROTEIN DISULFIDE OXIDOREDUCTASE"/>
    <property type="match status" value="1"/>
</dbReference>